<dbReference type="GO" id="GO:0015562">
    <property type="term" value="F:efflux transmembrane transporter activity"/>
    <property type="evidence" value="ECO:0007669"/>
    <property type="project" value="InterPro"/>
</dbReference>
<dbReference type="SUPFAM" id="SSF56954">
    <property type="entry name" value="Outer membrane efflux proteins (OEP)"/>
    <property type="match status" value="1"/>
</dbReference>
<evidence type="ECO:0000256" key="2">
    <source>
        <dbReference type="ARBA" id="ARBA00022452"/>
    </source>
</evidence>
<dbReference type="HOGENOM" id="CLU_653642_0_0_12"/>
<keyword evidence="7" id="KW-0732">Signal</keyword>
<evidence type="ECO:0000313" key="8">
    <source>
        <dbReference type="EMBL" id="ADY12856.1"/>
    </source>
</evidence>
<evidence type="ECO:0000256" key="4">
    <source>
        <dbReference type="ARBA" id="ARBA00023136"/>
    </source>
</evidence>
<dbReference type="GO" id="GO:0015288">
    <property type="term" value="F:porin activity"/>
    <property type="evidence" value="ECO:0007669"/>
    <property type="project" value="TreeGrafter"/>
</dbReference>
<evidence type="ECO:0000256" key="5">
    <source>
        <dbReference type="ARBA" id="ARBA00023237"/>
    </source>
</evidence>
<feature type="coiled-coil region" evidence="6">
    <location>
        <begin position="301"/>
        <end position="346"/>
    </location>
</feature>
<keyword evidence="3" id="KW-0812">Transmembrane</keyword>
<feature type="chain" id="PRO_5003259786" evidence="7">
    <location>
        <begin position="21"/>
        <end position="420"/>
    </location>
</feature>
<organism evidence="8 9">
    <name type="scientific">Sphaerochaeta globosa (strain ATCC BAA-1886 / DSM 22777 / Buddy)</name>
    <name type="common">Spirochaeta sp. (strain Buddy)</name>
    <dbReference type="NCBI Taxonomy" id="158189"/>
    <lineage>
        <taxon>Bacteria</taxon>
        <taxon>Pseudomonadati</taxon>
        <taxon>Spirochaetota</taxon>
        <taxon>Spirochaetia</taxon>
        <taxon>Spirochaetales</taxon>
        <taxon>Sphaerochaetaceae</taxon>
        <taxon>Sphaerochaeta</taxon>
    </lineage>
</organism>
<dbReference type="eggNOG" id="COG1538">
    <property type="taxonomic scope" value="Bacteria"/>
</dbReference>
<dbReference type="PANTHER" id="PTHR30026:SF20">
    <property type="entry name" value="OUTER MEMBRANE PROTEIN TOLC"/>
    <property type="match status" value="1"/>
</dbReference>
<keyword evidence="4" id="KW-0472">Membrane</keyword>
<dbReference type="STRING" id="158189.SpiBuddy_1031"/>
<keyword evidence="6" id="KW-0175">Coiled coil</keyword>
<keyword evidence="2" id="KW-1134">Transmembrane beta strand</keyword>
<dbReference type="GO" id="GO:0009279">
    <property type="term" value="C:cell outer membrane"/>
    <property type="evidence" value="ECO:0007669"/>
    <property type="project" value="UniProtKB-SubCell"/>
</dbReference>
<evidence type="ECO:0000256" key="7">
    <source>
        <dbReference type="SAM" id="SignalP"/>
    </source>
</evidence>
<comment type="subcellular location">
    <subcellularLocation>
        <location evidence="1">Cell outer membrane</location>
    </subcellularLocation>
</comment>
<keyword evidence="9" id="KW-1185">Reference proteome</keyword>
<name>F0RYL3_SPHGB</name>
<dbReference type="AlphaFoldDB" id="F0RYL3"/>
<evidence type="ECO:0000313" key="9">
    <source>
        <dbReference type="Proteomes" id="UP000008466"/>
    </source>
</evidence>
<gene>
    <name evidence="8" type="ordered locus">SpiBuddy_1031</name>
</gene>
<dbReference type="InterPro" id="IPR051906">
    <property type="entry name" value="TolC-like"/>
</dbReference>
<dbReference type="RefSeq" id="WP_013606707.1">
    <property type="nucleotide sequence ID" value="NC_015152.1"/>
</dbReference>
<evidence type="ECO:0000256" key="3">
    <source>
        <dbReference type="ARBA" id="ARBA00022692"/>
    </source>
</evidence>
<feature type="signal peptide" evidence="7">
    <location>
        <begin position="1"/>
        <end position="20"/>
    </location>
</feature>
<keyword evidence="5" id="KW-0998">Cell outer membrane</keyword>
<accession>F0RYL3</accession>
<evidence type="ECO:0000256" key="1">
    <source>
        <dbReference type="ARBA" id="ARBA00004442"/>
    </source>
</evidence>
<dbReference type="EMBL" id="CP002541">
    <property type="protein sequence ID" value="ADY12856.1"/>
    <property type="molecule type" value="Genomic_DNA"/>
</dbReference>
<protein>
    <submittedName>
        <fullName evidence="8">Outer membrane efflux protein</fullName>
    </submittedName>
</protein>
<dbReference type="Proteomes" id="UP000008466">
    <property type="component" value="Chromosome"/>
</dbReference>
<sequence length="420" mass="46229">MSRIRITFLLALLLGTPLFAQQLTLQEALQSAQATNSIAQNAKITLEKQLNKANINSYLPSIDLSVGASASISLLDQESNALITPTASVSFSLSSSDRYTKASNTLLAKTAQTAFGTSIQNLKAQVTQTYWNVTAAELAYDQQLLDYEQKSISNAAIQAQFDNGKANTLAVSQAKLALFQAKLTVESRNNDFETAKQALQRLIGYEIEGTSDELMEVRDLKNLEFLQELSLSTTSIKQLSYQVEQAELALKKVRASSASPVVAMNASTSFSGSLSTSSSQIRDTTKVSVSVSFSLDPYLPNSSAQVTLENLQKDITLAKNTLEQGIKDIQQEVQTLYQSLLQIKANLEYLLEYQKVADETYNLTLASYEAGEVPYLTLQESEQQQQNVQLSILQQKVDYTVALYNLAYLLETDINTIINE</sequence>
<proteinExistence type="predicted"/>
<dbReference type="PANTHER" id="PTHR30026">
    <property type="entry name" value="OUTER MEMBRANE PROTEIN TOLC"/>
    <property type="match status" value="1"/>
</dbReference>
<dbReference type="GO" id="GO:1990281">
    <property type="term" value="C:efflux pump complex"/>
    <property type="evidence" value="ECO:0007669"/>
    <property type="project" value="TreeGrafter"/>
</dbReference>
<dbReference type="Gene3D" id="1.20.1600.10">
    <property type="entry name" value="Outer membrane efflux proteins (OEP)"/>
    <property type="match status" value="1"/>
</dbReference>
<reference evidence="9" key="1">
    <citation type="submission" date="2011-02" db="EMBL/GenBank/DDBJ databases">
        <title>Complete sequence of Spirochaeta sp. Buddy.</title>
        <authorList>
            <person name="Lucas S."/>
            <person name="Copeland A."/>
            <person name="Lapidus A."/>
            <person name="Cheng J.-F."/>
            <person name="Goodwin L."/>
            <person name="Pitluck S."/>
            <person name="Zeytun A."/>
            <person name="Detter J.C."/>
            <person name="Han C."/>
            <person name="Tapia R."/>
            <person name="Land M."/>
            <person name="Hauser L."/>
            <person name="Kyrpides N."/>
            <person name="Ivanova N."/>
            <person name="Mikhailova N."/>
            <person name="Pagani I."/>
            <person name="Ritalahti K.M."/>
            <person name="Loeffler F.E."/>
            <person name="Woyke T."/>
        </authorList>
    </citation>
    <scope>NUCLEOTIDE SEQUENCE [LARGE SCALE GENOMIC DNA]</scope>
    <source>
        <strain evidence="9">ATCC BAA-1886 / DSM 22777 / Buddy</strain>
    </source>
</reference>
<dbReference type="KEGG" id="sbu:SpiBuddy_1031"/>
<evidence type="ECO:0000256" key="6">
    <source>
        <dbReference type="SAM" id="Coils"/>
    </source>
</evidence>